<dbReference type="InterPro" id="IPR009003">
    <property type="entry name" value="Peptidase_S1_PA"/>
</dbReference>
<comment type="caution">
    <text evidence="9">The sequence shown here is derived from an EMBL/GenBank/DDBJ whole genome shotgun (WGS) entry which is preliminary data.</text>
</comment>
<dbReference type="Pfam" id="PF00089">
    <property type="entry name" value="Trypsin"/>
    <property type="match status" value="1"/>
</dbReference>
<dbReference type="AlphaFoldDB" id="A0AAD8G9M4"/>
<feature type="transmembrane region" description="Helical" evidence="6">
    <location>
        <begin position="304"/>
        <end position="325"/>
    </location>
</feature>
<keyword evidence="6" id="KW-0472">Membrane</keyword>
<dbReference type="EMBL" id="JAGXEW010000006">
    <property type="protein sequence ID" value="KAK1170284.1"/>
    <property type="molecule type" value="Genomic_DNA"/>
</dbReference>
<keyword evidence="2 5" id="KW-0378">Hydrolase</keyword>
<dbReference type="Gene3D" id="2.40.10.10">
    <property type="entry name" value="Trypsin-like serine proteases"/>
    <property type="match status" value="3"/>
</dbReference>
<dbReference type="PANTHER" id="PTHR24252">
    <property type="entry name" value="ACROSIN-RELATED"/>
    <property type="match status" value="1"/>
</dbReference>
<dbReference type="CDD" id="cd00190">
    <property type="entry name" value="Tryp_SPc"/>
    <property type="match status" value="1"/>
</dbReference>
<dbReference type="PRINTS" id="PR00722">
    <property type="entry name" value="CHYMOTRYPSIN"/>
</dbReference>
<organism evidence="9 10">
    <name type="scientific">Acipenser oxyrinchus oxyrinchus</name>
    <dbReference type="NCBI Taxonomy" id="40147"/>
    <lineage>
        <taxon>Eukaryota</taxon>
        <taxon>Metazoa</taxon>
        <taxon>Chordata</taxon>
        <taxon>Craniata</taxon>
        <taxon>Vertebrata</taxon>
        <taxon>Euteleostomi</taxon>
        <taxon>Actinopterygii</taxon>
        <taxon>Chondrostei</taxon>
        <taxon>Acipenseriformes</taxon>
        <taxon>Acipenseridae</taxon>
        <taxon>Acipenser</taxon>
    </lineage>
</organism>
<feature type="signal peptide" evidence="7">
    <location>
        <begin position="1"/>
        <end position="26"/>
    </location>
</feature>
<keyword evidence="1 5" id="KW-0645">Protease</keyword>
<dbReference type="FunFam" id="2.40.10.10:FF:000003">
    <property type="entry name" value="Transmembrane serine protease 3"/>
    <property type="match status" value="1"/>
</dbReference>
<dbReference type="PROSITE" id="PS00134">
    <property type="entry name" value="TRYPSIN_HIS"/>
    <property type="match status" value="1"/>
</dbReference>
<dbReference type="InterPro" id="IPR018114">
    <property type="entry name" value="TRYPSIN_HIS"/>
</dbReference>
<name>A0AAD8G9M4_ACIOX</name>
<dbReference type="InterPro" id="IPR001314">
    <property type="entry name" value="Peptidase_S1A"/>
</dbReference>
<dbReference type="Proteomes" id="UP001230051">
    <property type="component" value="Unassembled WGS sequence"/>
</dbReference>
<gene>
    <name evidence="9" type="primary">PRSS55</name>
    <name evidence="9" type="ORF">AOXY_G7094</name>
</gene>
<evidence type="ECO:0000256" key="5">
    <source>
        <dbReference type="RuleBase" id="RU363034"/>
    </source>
</evidence>
<sequence>MFRALKKMIPVFKLIILSLLIQHSHTACGVRPLYNGSHPVHSRIVGGMDAEPGEFPWQVSLIMGSHFCGASILSPIWLISAAHCFPRLKNVVLRVGTNNWKGGGTRHSAEAFRHEQYNDKSQDNDIALLKVDPPIVLRDRAMPICIPLEDNFNNENYEDCWVTGWGKTDFSGKNIPDRLQKVKMPIINWDLCKKWIRMINENMLCAGYERGGRDSCQGDSGGPLVCRKKGGQIFFQVGIVSFGFECARAKSPGVYTALSNYKGWILETTTKHGFPFNPADQASSVKSYSTEYQRQHPKNSSSKLIFSFHTMYFVLVLVSLLLQVVQGPV</sequence>
<dbReference type="InterPro" id="IPR043504">
    <property type="entry name" value="Peptidase_S1_PA_chymotrypsin"/>
</dbReference>
<dbReference type="PANTHER" id="PTHR24252:SF7">
    <property type="entry name" value="HYALIN"/>
    <property type="match status" value="1"/>
</dbReference>
<evidence type="ECO:0000256" key="2">
    <source>
        <dbReference type="ARBA" id="ARBA00022801"/>
    </source>
</evidence>
<feature type="domain" description="Peptidase S1" evidence="8">
    <location>
        <begin position="44"/>
        <end position="270"/>
    </location>
</feature>
<accession>A0AAD8G9M4</accession>
<evidence type="ECO:0000256" key="3">
    <source>
        <dbReference type="ARBA" id="ARBA00022825"/>
    </source>
</evidence>
<keyword evidence="4" id="KW-1015">Disulfide bond</keyword>
<proteinExistence type="predicted"/>
<dbReference type="GO" id="GO:0006508">
    <property type="term" value="P:proteolysis"/>
    <property type="evidence" value="ECO:0007669"/>
    <property type="project" value="UniProtKB-KW"/>
</dbReference>
<keyword evidence="7" id="KW-0732">Signal</keyword>
<dbReference type="SMART" id="SM00020">
    <property type="entry name" value="Tryp_SPc"/>
    <property type="match status" value="1"/>
</dbReference>
<dbReference type="InterPro" id="IPR033116">
    <property type="entry name" value="TRYPSIN_SER"/>
</dbReference>
<dbReference type="GO" id="GO:0004252">
    <property type="term" value="F:serine-type endopeptidase activity"/>
    <property type="evidence" value="ECO:0007669"/>
    <property type="project" value="InterPro"/>
</dbReference>
<evidence type="ECO:0000313" key="9">
    <source>
        <dbReference type="EMBL" id="KAK1170284.1"/>
    </source>
</evidence>
<keyword evidence="10" id="KW-1185">Reference proteome</keyword>
<evidence type="ECO:0000256" key="7">
    <source>
        <dbReference type="SAM" id="SignalP"/>
    </source>
</evidence>
<keyword evidence="6" id="KW-0812">Transmembrane</keyword>
<keyword evidence="6" id="KW-1133">Transmembrane helix</keyword>
<dbReference type="PROSITE" id="PS50240">
    <property type="entry name" value="TRYPSIN_DOM"/>
    <property type="match status" value="1"/>
</dbReference>
<dbReference type="PROSITE" id="PS00135">
    <property type="entry name" value="TRYPSIN_SER"/>
    <property type="match status" value="1"/>
</dbReference>
<protein>
    <submittedName>
        <fullName evidence="9">Serine protease 55-like</fullName>
    </submittedName>
</protein>
<evidence type="ECO:0000313" key="10">
    <source>
        <dbReference type="Proteomes" id="UP001230051"/>
    </source>
</evidence>
<reference evidence="9" key="1">
    <citation type="submission" date="2022-02" db="EMBL/GenBank/DDBJ databases">
        <title>Atlantic sturgeon de novo genome assembly.</title>
        <authorList>
            <person name="Stock M."/>
            <person name="Klopp C."/>
            <person name="Guiguen Y."/>
            <person name="Cabau C."/>
            <person name="Parinello H."/>
            <person name="Santidrian Yebra-Pimentel E."/>
            <person name="Kuhl H."/>
            <person name="Dirks R.P."/>
            <person name="Guessner J."/>
            <person name="Wuertz S."/>
            <person name="Du K."/>
            <person name="Schartl M."/>
        </authorList>
    </citation>
    <scope>NUCLEOTIDE SEQUENCE</scope>
    <source>
        <strain evidence="9">STURGEONOMICS-FGT-2020</strain>
        <tissue evidence="9">Whole blood</tissue>
    </source>
</reference>
<evidence type="ECO:0000256" key="1">
    <source>
        <dbReference type="ARBA" id="ARBA00022670"/>
    </source>
</evidence>
<feature type="chain" id="PRO_5042156839" evidence="7">
    <location>
        <begin position="27"/>
        <end position="329"/>
    </location>
</feature>
<keyword evidence="3 5" id="KW-0720">Serine protease</keyword>
<dbReference type="SUPFAM" id="SSF50494">
    <property type="entry name" value="Trypsin-like serine proteases"/>
    <property type="match status" value="1"/>
</dbReference>
<evidence type="ECO:0000256" key="6">
    <source>
        <dbReference type="SAM" id="Phobius"/>
    </source>
</evidence>
<dbReference type="InterPro" id="IPR001254">
    <property type="entry name" value="Trypsin_dom"/>
</dbReference>
<evidence type="ECO:0000259" key="8">
    <source>
        <dbReference type="PROSITE" id="PS50240"/>
    </source>
</evidence>
<evidence type="ECO:0000256" key="4">
    <source>
        <dbReference type="ARBA" id="ARBA00023157"/>
    </source>
</evidence>